<dbReference type="EMBL" id="QRDJ01000012">
    <property type="protein sequence ID" value="REC93377.1"/>
    <property type="molecule type" value="Genomic_DNA"/>
</dbReference>
<reference evidence="1 2" key="1">
    <citation type="submission" date="2018-07" db="EMBL/GenBank/DDBJ databases">
        <title>Genomic Encyclopedia of Type Strains, Phase IV (KMG-IV): sequencing the most valuable type-strain genomes for metagenomic binning, comparative biology and taxonomic classification.</title>
        <authorList>
            <person name="Goeker M."/>
        </authorList>
    </citation>
    <scope>NUCLEOTIDE SEQUENCE [LARGE SCALE GENOMIC DNA]</scope>
    <source>
        <strain evidence="1 2">DSM 14324</strain>
    </source>
</reference>
<organism evidence="1 2">
    <name type="scientific">Kushneria indalinina DSM 14324</name>
    <dbReference type="NCBI Taxonomy" id="1122140"/>
    <lineage>
        <taxon>Bacteria</taxon>
        <taxon>Pseudomonadati</taxon>
        <taxon>Pseudomonadota</taxon>
        <taxon>Gammaproteobacteria</taxon>
        <taxon>Oceanospirillales</taxon>
        <taxon>Halomonadaceae</taxon>
        <taxon>Kushneria</taxon>
    </lineage>
</organism>
<name>A0A3D9DRN1_9GAMM</name>
<proteinExistence type="predicted"/>
<evidence type="ECO:0000313" key="1">
    <source>
        <dbReference type="EMBL" id="REC93377.1"/>
    </source>
</evidence>
<accession>A0A3D9DRN1</accession>
<dbReference type="AlphaFoldDB" id="A0A3D9DRN1"/>
<comment type="caution">
    <text evidence="1">The sequence shown here is derived from an EMBL/GenBank/DDBJ whole genome shotgun (WGS) entry which is preliminary data.</text>
</comment>
<keyword evidence="2" id="KW-1185">Reference proteome</keyword>
<evidence type="ECO:0000313" key="2">
    <source>
        <dbReference type="Proteomes" id="UP000256334"/>
    </source>
</evidence>
<protein>
    <submittedName>
        <fullName evidence="1">Uncharacterized protein</fullName>
    </submittedName>
</protein>
<dbReference type="Proteomes" id="UP000256334">
    <property type="component" value="Unassembled WGS sequence"/>
</dbReference>
<gene>
    <name evidence="1" type="ORF">C8D72_3421</name>
</gene>
<sequence length="172" mass="20273">MSSRIVATDNVIAQLIGKIALYRHFHEPDNPDDEELLQFQKDNDKLLWIARTDAFSLGERCAFFDEYYEEGDLWELEAFGLEDWFLDGHRLAKAQVIFEIYYRNRAGERERALTTGANSSQATNVLIEDNRLNTFLEIERVLPVTRSLFRPYQTRFQSLLKIQPRSSILRFY</sequence>
<dbReference type="RefSeq" id="WP_147301562.1">
    <property type="nucleotide sequence ID" value="NZ_QRDJ01000012.1"/>
</dbReference>